<dbReference type="GO" id="GO:0005737">
    <property type="term" value="C:cytoplasm"/>
    <property type="evidence" value="ECO:0007669"/>
    <property type="project" value="UniProtKB-ARBA"/>
</dbReference>
<proteinExistence type="predicted"/>
<dbReference type="Gene3D" id="3.40.30.10">
    <property type="entry name" value="Glutaredoxin"/>
    <property type="match status" value="1"/>
</dbReference>
<evidence type="ECO:0000256" key="1">
    <source>
        <dbReference type="ARBA" id="ARBA00023157"/>
    </source>
</evidence>
<feature type="domain" description="PITH" evidence="3">
    <location>
        <begin position="140"/>
        <end position="329"/>
    </location>
</feature>
<dbReference type="PROSITE" id="PS00194">
    <property type="entry name" value="THIOREDOXIN_1"/>
    <property type="match status" value="1"/>
</dbReference>
<dbReference type="Pfam" id="PF00085">
    <property type="entry name" value="Thioredoxin"/>
    <property type="match status" value="1"/>
</dbReference>
<dbReference type="Proteomes" id="UP000092555">
    <property type="component" value="Unassembled WGS sequence"/>
</dbReference>
<dbReference type="InterPro" id="IPR036249">
    <property type="entry name" value="Thioredoxin-like_sf"/>
</dbReference>
<dbReference type="PRINTS" id="PR00421">
    <property type="entry name" value="THIOREDOXIN"/>
</dbReference>
<dbReference type="PANTHER" id="PTHR46115">
    <property type="entry name" value="THIOREDOXIN-LIKE PROTEIN 1"/>
    <property type="match status" value="1"/>
</dbReference>
<dbReference type="SUPFAM" id="SSF52833">
    <property type="entry name" value="Thioredoxin-like"/>
    <property type="match status" value="1"/>
</dbReference>
<dbReference type="AlphaFoldDB" id="A0A1A0H224"/>
<dbReference type="InterPro" id="IPR037047">
    <property type="entry name" value="PITH_dom_sf"/>
</dbReference>
<feature type="domain" description="Thioredoxin" evidence="2">
    <location>
        <begin position="1"/>
        <end position="113"/>
    </location>
</feature>
<dbReference type="GeneID" id="30029370"/>
<dbReference type="SUPFAM" id="SSF49785">
    <property type="entry name" value="Galactose-binding domain-like"/>
    <property type="match status" value="1"/>
</dbReference>
<evidence type="ECO:0000259" key="3">
    <source>
        <dbReference type="PROSITE" id="PS51532"/>
    </source>
</evidence>
<dbReference type="OrthoDB" id="2121326at2759"/>
<accession>A0A1A0H224</accession>
<keyword evidence="1" id="KW-1015">Disulfide bond</keyword>
<organism evidence="4 5">
    <name type="scientific">Metschnikowia bicuspidata var. bicuspidata NRRL YB-4993</name>
    <dbReference type="NCBI Taxonomy" id="869754"/>
    <lineage>
        <taxon>Eukaryota</taxon>
        <taxon>Fungi</taxon>
        <taxon>Dikarya</taxon>
        <taxon>Ascomycota</taxon>
        <taxon>Saccharomycotina</taxon>
        <taxon>Pichiomycetes</taxon>
        <taxon>Metschnikowiaceae</taxon>
        <taxon>Metschnikowia</taxon>
    </lineage>
</organism>
<evidence type="ECO:0000313" key="4">
    <source>
        <dbReference type="EMBL" id="OBA18005.1"/>
    </source>
</evidence>
<dbReference type="InterPro" id="IPR013766">
    <property type="entry name" value="Thioredoxin_domain"/>
</dbReference>
<dbReference type="Pfam" id="PF06201">
    <property type="entry name" value="PITH"/>
    <property type="match status" value="1"/>
</dbReference>
<reference evidence="4 5" key="1">
    <citation type="submission" date="2016-05" db="EMBL/GenBank/DDBJ databases">
        <title>Comparative genomics of biotechnologically important yeasts.</title>
        <authorList>
            <consortium name="DOE Joint Genome Institute"/>
            <person name="Riley R."/>
            <person name="Haridas S."/>
            <person name="Wolfe K.H."/>
            <person name="Lopes M.R."/>
            <person name="Hittinger C.T."/>
            <person name="Goker M."/>
            <person name="Salamov A."/>
            <person name="Wisecaver J."/>
            <person name="Long T.M."/>
            <person name="Aerts A.L."/>
            <person name="Barry K."/>
            <person name="Choi C."/>
            <person name="Clum A."/>
            <person name="Coughlan A.Y."/>
            <person name="Deshpande S."/>
            <person name="Douglass A.P."/>
            <person name="Hanson S.J."/>
            <person name="Klenk H.-P."/>
            <person name="LaButti K."/>
            <person name="Lapidus A."/>
            <person name="Lindquist E."/>
            <person name="Lipzen A."/>
            <person name="Meier-kolthoff J.P."/>
            <person name="Ohm R.A."/>
            <person name="Otillar R.P."/>
            <person name="Pangilinan J."/>
            <person name="Peng Y."/>
            <person name="Rokas A."/>
            <person name="Rosa C.A."/>
            <person name="Scheuner C."/>
            <person name="Sibirny A.A."/>
            <person name="Slot J.C."/>
            <person name="Stielow J.B."/>
            <person name="Sun H."/>
            <person name="Kurtzman C.P."/>
            <person name="Blackwell M."/>
            <person name="Grigoriev I.V."/>
            <person name="Jeffries T.W."/>
        </authorList>
    </citation>
    <scope>NUCLEOTIDE SEQUENCE [LARGE SCALE GENOMIC DNA]</scope>
    <source>
        <strain evidence="4 5">NRRL YB-4993</strain>
    </source>
</reference>
<evidence type="ECO:0000313" key="5">
    <source>
        <dbReference type="Proteomes" id="UP000092555"/>
    </source>
</evidence>
<dbReference type="Gene3D" id="2.60.120.470">
    <property type="entry name" value="PITH domain"/>
    <property type="match status" value="1"/>
</dbReference>
<gene>
    <name evidence="4" type="ORF">METBIDRAFT_33762</name>
</gene>
<dbReference type="EMBL" id="LXTC01000009">
    <property type="protein sequence ID" value="OBA18005.1"/>
    <property type="molecule type" value="Genomic_DNA"/>
</dbReference>
<sequence length="329" mass="37055">MAEALEIQFVKNEIEFNRLLTEKKYLMVNFTASWCGPCQASKPTVDGMYQHPKYKKIEFLRVDIDSCQAVARKYEISSVPTFLFFESLKETERVRGFSPKVKEALDALAEKANTDHSVVDRENQQASGLLGSGAEYRKEIAKFIPKGFEVVNDAIHFGELVALNIMPLYKKTSDVKLLFKPASENTTVYSDADSQALFFVPLNHICKVYSILVKISKPAALESTELDLDELADESQSPALVKVWANKPSILSFEDCTGSDALHEERLKPDLEPGWHEIKLRYVRFQSVQNLNIFVEGADEDAHTIIDKVVIVGLTGESMEHTAIQQDED</sequence>
<keyword evidence="5" id="KW-1185">Reference proteome</keyword>
<dbReference type="RefSeq" id="XP_018709400.1">
    <property type="nucleotide sequence ID" value="XM_018856394.1"/>
</dbReference>
<name>A0A1A0H224_9ASCO</name>
<dbReference type="InterPro" id="IPR010400">
    <property type="entry name" value="PITH_dom"/>
</dbReference>
<dbReference type="PROSITE" id="PS51352">
    <property type="entry name" value="THIOREDOXIN_2"/>
    <property type="match status" value="1"/>
</dbReference>
<protein>
    <submittedName>
        <fullName evidence="4">Thioredoxin-like protein</fullName>
    </submittedName>
</protein>
<comment type="caution">
    <text evidence="4">The sequence shown here is derived from an EMBL/GenBank/DDBJ whole genome shotgun (WGS) entry which is preliminary data.</text>
</comment>
<dbReference type="InterPro" id="IPR017937">
    <property type="entry name" value="Thioredoxin_CS"/>
</dbReference>
<dbReference type="InterPro" id="IPR008979">
    <property type="entry name" value="Galactose-bd-like_sf"/>
</dbReference>
<dbReference type="CDD" id="cd02947">
    <property type="entry name" value="TRX_family"/>
    <property type="match status" value="1"/>
</dbReference>
<dbReference type="PROSITE" id="PS51532">
    <property type="entry name" value="PITH"/>
    <property type="match status" value="1"/>
</dbReference>
<evidence type="ECO:0000259" key="2">
    <source>
        <dbReference type="PROSITE" id="PS51352"/>
    </source>
</evidence>
<dbReference type="STRING" id="869754.A0A1A0H224"/>